<reference evidence="9 10" key="1">
    <citation type="submission" date="2018-01" db="EMBL/GenBank/DDBJ databases">
        <title>The complete genome sequence of Chromatium okenii LaCa, a purple sulfur bacterium with a turbulent life.</title>
        <authorList>
            <person name="Luedin S.M."/>
            <person name="Liechti N."/>
            <person name="Storelli N."/>
            <person name="Danza F."/>
            <person name="Wittwer M."/>
            <person name="Pothier J.F."/>
            <person name="Tonolla M.A."/>
        </authorList>
    </citation>
    <scope>NUCLEOTIDE SEQUENCE [LARGE SCALE GENOMIC DNA]</scope>
    <source>
        <strain evidence="9 10">LaCa</strain>
    </source>
</reference>
<keyword evidence="3 6" id="KW-0949">S-adenosyl-L-methionine</keyword>
<dbReference type="PRINTS" id="PR00105">
    <property type="entry name" value="C5METTRFRASE"/>
</dbReference>
<evidence type="ECO:0000313" key="9">
    <source>
        <dbReference type="EMBL" id="PQJ95241.1"/>
    </source>
</evidence>
<dbReference type="AlphaFoldDB" id="A0A2S7XPD0"/>
<dbReference type="OrthoDB" id="9813719at2"/>
<accession>A0A2S7XPD0</accession>
<evidence type="ECO:0000256" key="5">
    <source>
        <dbReference type="ARBA" id="ARBA00047422"/>
    </source>
</evidence>
<comment type="caution">
    <text evidence="9">The sequence shown here is derived from an EMBL/GenBank/DDBJ whole genome shotgun (WGS) entry which is preliminary data.</text>
</comment>
<organism evidence="9 10">
    <name type="scientific">Chromatium okenii</name>
    <dbReference type="NCBI Taxonomy" id="61644"/>
    <lineage>
        <taxon>Bacteria</taxon>
        <taxon>Pseudomonadati</taxon>
        <taxon>Pseudomonadota</taxon>
        <taxon>Gammaproteobacteria</taxon>
        <taxon>Chromatiales</taxon>
        <taxon>Chromatiaceae</taxon>
        <taxon>Chromatium</taxon>
    </lineage>
</organism>
<dbReference type="GO" id="GO:0032259">
    <property type="term" value="P:methylation"/>
    <property type="evidence" value="ECO:0007669"/>
    <property type="project" value="UniProtKB-KW"/>
</dbReference>
<feature type="active site" evidence="6">
    <location>
        <position position="80"/>
    </location>
</feature>
<dbReference type="GO" id="GO:0003677">
    <property type="term" value="F:DNA binding"/>
    <property type="evidence" value="ECO:0007669"/>
    <property type="project" value="TreeGrafter"/>
</dbReference>
<comment type="similarity">
    <text evidence="6 7">Belongs to the class I-like SAM-binding methyltransferase superfamily. C5-methyltransferase family.</text>
</comment>
<dbReference type="EC" id="2.1.1.37" evidence="8"/>
<proteinExistence type="inferred from homology"/>
<comment type="catalytic activity">
    <reaction evidence="5 8">
        <text>a 2'-deoxycytidine in DNA + S-adenosyl-L-methionine = a 5-methyl-2'-deoxycytidine in DNA + S-adenosyl-L-homocysteine + H(+)</text>
        <dbReference type="Rhea" id="RHEA:13681"/>
        <dbReference type="Rhea" id="RHEA-COMP:11369"/>
        <dbReference type="Rhea" id="RHEA-COMP:11370"/>
        <dbReference type="ChEBI" id="CHEBI:15378"/>
        <dbReference type="ChEBI" id="CHEBI:57856"/>
        <dbReference type="ChEBI" id="CHEBI:59789"/>
        <dbReference type="ChEBI" id="CHEBI:85452"/>
        <dbReference type="ChEBI" id="CHEBI:85454"/>
        <dbReference type="EC" id="2.1.1.37"/>
    </reaction>
</comment>
<evidence type="ECO:0000256" key="6">
    <source>
        <dbReference type="PROSITE-ProRule" id="PRU01016"/>
    </source>
</evidence>
<evidence type="ECO:0000256" key="3">
    <source>
        <dbReference type="ARBA" id="ARBA00022691"/>
    </source>
</evidence>
<evidence type="ECO:0000256" key="1">
    <source>
        <dbReference type="ARBA" id="ARBA00022603"/>
    </source>
</evidence>
<keyword evidence="4" id="KW-0680">Restriction system</keyword>
<dbReference type="PROSITE" id="PS51679">
    <property type="entry name" value="SAM_MT_C5"/>
    <property type="match status" value="1"/>
</dbReference>
<keyword evidence="2 6" id="KW-0808">Transferase</keyword>
<dbReference type="PROSITE" id="PS00094">
    <property type="entry name" value="C5_MTASE_1"/>
    <property type="match status" value="1"/>
</dbReference>
<dbReference type="PANTHER" id="PTHR10629:SF52">
    <property type="entry name" value="DNA (CYTOSINE-5)-METHYLTRANSFERASE 1"/>
    <property type="match status" value="1"/>
</dbReference>
<evidence type="ECO:0000256" key="2">
    <source>
        <dbReference type="ARBA" id="ARBA00022679"/>
    </source>
</evidence>
<dbReference type="EMBL" id="PPGH01000037">
    <property type="protein sequence ID" value="PQJ95241.1"/>
    <property type="molecule type" value="Genomic_DNA"/>
</dbReference>
<dbReference type="SUPFAM" id="SSF53335">
    <property type="entry name" value="S-adenosyl-L-methionine-dependent methyltransferases"/>
    <property type="match status" value="1"/>
</dbReference>
<evidence type="ECO:0000256" key="8">
    <source>
        <dbReference type="RuleBase" id="RU000417"/>
    </source>
</evidence>
<dbReference type="InterPro" id="IPR001525">
    <property type="entry name" value="C5_MeTfrase"/>
</dbReference>
<dbReference type="NCBIfam" id="TIGR00675">
    <property type="entry name" value="dcm"/>
    <property type="match status" value="1"/>
</dbReference>
<dbReference type="PANTHER" id="PTHR10629">
    <property type="entry name" value="CYTOSINE-SPECIFIC METHYLTRANSFERASE"/>
    <property type="match status" value="1"/>
</dbReference>
<gene>
    <name evidence="9" type="ORF">CXB77_13330</name>
</gene>
<name>A0A2S7XPD0_9GAMM</name>
<dbReference type="GO" id="GO:0044027">
    <property type="term" value="P:negative regulation of gene expression via chromosomal CpG island methylation"/>
    <property type="evidence" value="ECO:0007669"/>
    <property type="project" value="TreeGrafter"/>
</dbReference>
<sequence>MYYSVLDIFAGAGGFSLGFQLAGADIIGAIEIDRWACETFQFNHPEAKVIQSDITTMTDEQIMTMFGKIRPNIILGGPPCQGFSICNKNSCDHKDPRNSLFEEFIRVGRLLKPQIMIMENVPNLVKARTANGELVIDIVIAKLREIGYEVNYRILDATDYGIPQIRKRLFVVASTIKLNTPFPEKTHSIMSTPDFLEAHLDKCPTLWDAISDLPEIKAREGEEECAYSKPPQNNYQRLLRAGSNKLFNHKAMNHSQRLVARFATMMWGDSTANVPDHLRPLKRNSAEFSEKTYGQNNRRMHPDRQCHTIAASFYANFVHPYMNRNFTTREGARIQSFPDWYVFKGKPTVVSHKLLQREGRVEEKYLCQYNQVGNAVPPLLAKAIAENIINQLRS</sequence>
<dbReference type="InterPro" id="IPR029063">
    <property type="entry name" value="SAM-dependent_MTases_sf"/>
</dbReference>
<evidence type="ECO:0000313" key="10">
    <source>
        <dbReference type="Proteomes" id="UP000239936"/>
    </source>
</evidence>
<evidence type="ECO:0000256" key="7">
    <source>
        <dbReference type="RuleBase" id="RU000416"/>
    </source>
</evidence>
<dbReference type="Gene3D" id="3.40.50.150">
    <property type="entry name" value="Vaccinia Virus protein VP39"/>
    <property type="match status" value="1"/>
</dbReference>
<dbReference type="RefSeq" id="WP_105074288.1">
    <property type="nucleotide sequence ID" value="NZ_PPGH01000037.1"/>
</dbReference>
<dbReference type="Proteomes" id="UP000239936">
    <property type="component" value="Unassembled WGS sequence"/>
</dbReference>
<keyword evidence="1 6" id="KW-0489">Methyltransferase</keyword>
<dbReference type="InterPro" id="IPR050390">
    <property type="entry name" value="C5-Methyltransferase"/>
</dbReference>
<keyword evidence="10" id="KW-1185">Reference proteome</keyword>
<dbReference type="GO" id="GO:0009307">
    <property type="term" value="P:DNA restriction-modification system"/>
    <property type="evidence" value="ECO:0007669"/>
    <property type="project" value="UniProtKB-KW"/>
</dbReference>
<evidence type="ECO:0000256" key="4">
    <source>
        <dbReference type="ARBA" id="ARBA00022747"/>
    </source>
</evidence>
<dbReference type="InterPro" id="IPR018117">
    <property type="entry name" value="C5_DNA_meth_AS"/>
</dbReference>
<dbReference type="Gene3D" id="3.90.120.10">
    <property type="entry name" value="DNA Methylase, subunit A, domain 2"/>
    <property type="match status" value="1"/>
</dbReference>
<protein>
    <recommendedName>
        <fullName evidence="8">Cytosine-specific methyltransferase</fullName>
        <ecNumber evidence="8">2.1.1.37</ecNumber>
    </recommendedName>
</protein>
<dbReference type="GO" id="GO:0003886">
    <property type="term" value="F:DNA (cytosine-5-)-methyltransferase activity"/>
    <property type="evidence" value="ECO:0007669"/>
    <property type="project" value="UniProtKB-EC"/>
</dbReference>
<dbReference type="Pfam" id="PF00145">
    <property type="entry name" value="DNA_methylase"/>
    <property type="match status" value="1"/>
</dbReference>